<reference evidence="2 3" key="1">
    <citation type="submission" date="2019-05" db="EMBL/GenBank/DDBJ databases">
        <title>Another draft genome of Portunus trituberculatus and its Hox gene families provides insights of decapod evolution.</title>
        <authorList>
            <person name="Jeong J.-H."/>
            <person name="Song I."/>
            <person name="Kim S."/>
            <person name="Choi T."/>
            <person name="Kim D."/>
            <person name="Ryu S."/>
            <person name="Kim W."/>
        </authorList>
    </citation>
    <scope>NUCLEOTIDE SEQUENCE [LARGE SCALE GENOMIC DNA]</scope>
    <source>
        <tissue evidence="2">Muscle</tissue>
    </source>
</reference>
<feature type="compositionally biased region" description="Low complexity" evidence="1">
    <location>
        <begin position="23"/>
        <end position="33"/>
    </location>
</feature>
<dbReference type="EMBL" id="VSRR010106501">
    <property type="protein sequence ID" value="MPC96568.1"/>
    <property type="molecule type" value="Genomic_DNA"/>
</dbReference>
<sequence length="70" mass="7511">MYTNTSTQPRSKAPPPPPPPPTTITTTTTTPLTNKICRVSGKGKTIPAHATTRLSPQPPPPLAPQQYPPW</sequence>
<evidence type="ECO:0000313" key="2">
    <source>
        <dbReference type="EMBL" id="MPC96568.1"/>
    </source>
</evidence>
<protein>
    <submittedName>
        <fullName evidence="2">Uncharacterized protein</fullName>
    </submittedName>
</protein>
<organism evidence="2 3">
    <name type="scientific">Portunus trituberculatus</name>
    <name type="common">Swimming crab</name>
    <name type="synonym">Neptunus trituberculatus</name>
    <dbReference type="NCBI Taxonomy" id="210409"/>
    <lineage>
        <taxon>Eukaryota</taxon>
        <taxon>Metazoa</taxon>
        <taxon>Ecdysozoa</taxon>
        <taxon>Arthropoda</taxon>
        <taxon>Crustacea</taxon>
        <taxon>Multicrustacea</taxon>
        <taxon>Malacostraca</taxon>
        <taxon>Eumalacostraca</taxon>
        <taxon>Eucarida</taxon>
        <taxon>Decapoda</taxon>
        <taxon>Pleocyemata</taxon>
        <taxon>Brachyura</taxon>
        <taxon>Eubrachyura</taxon>
        <taxon>Portunoidea</taxon>
        <taxon>Portunidae</taxon>
        <taxon>Portuninae</taxon>
        <taxon>Portunus</taxon>
    </lineage>
</organism>
<keyword evidence="3" id="KW-1185">Reference proteome</keyword>
<comment type="caution">
    <text evidence="2">The sequence shown here is derived from an EMBL/GenBank/DDBJ whole genome shotgun (WGS) entry which is preliminary data.</text>
</comment>
<evidence type="ECO:0000313" key="3">
    <source>
        <dbReference type="Proteomes" id="UP000324222"/>
    </source>
</evidence>
<dbReference type="Proteomes" id="UP000324222">
    <property type="component" value="Unassembled WGS sequence"/>
</dbReference>
<accession>A0A5B7JU07</accession>
<feature type="compositionally biased region" description="Pro residues" evidence="1">
    <location>
        <begin position="12"/>
        <end position="22"/>
    </location>
</feature>
<evidence type="ECO:0000256" key="1">
    <source>
        <dbReference type="SAM" id="MobiDB-lite"/>
    </source>
</evidence>
<gene>
    <name evidence="2" type="ORF">E2C01_091832</name>
</gene>
<feature type="region of interest" description="Disordered" evidence="1">
    <location>
        <begin position="1"/>
        <end position="70"/>
    </location>
</feature>
<proteinExistence type="predicted"/>
<feature type="compositionally biased region" description="Pro residues" evidence="1">
    <location>
        <begin position="56"/>
        <end position="70"/>
    </location>
</feature>
<dbReference type="AlphaFoldDB" id="A0A5B7JU07"/>
<feature type="compositionally biased region" description="Polar residues" evidence="1">
    <location>
        <begin position="1"/>
        <end position="10"/>
    </location>
</feature>
<name>A0A5B7JU07_PORTR</name>